<proteinExistence type="predicted"/>
<reference evidence="1 2" key="1">
    <citation type="submission" date="2021-06" db="EMBL/GenBank/DDBJ databases">
        <authorList>
            <person name="Palmer J.M."/>
        </authorList>
    </citation>
    <scope>NUCLEOTIDE SEQUENCE [LARGE SCALE GENOMIC DNA]</scope>
    <source>
        <strain evidence="2">if_2019</strain>
        <tissue evidence="1">Muscle</tissue>
    </source>
</reference>
<comment type="caution">
    <text evidence="1">The sequence shown here is derived from an EMBL/GenBank/DDBJ whole genome shotgun (WGS) entry which is preliminary data.</text>
</comment>
<protein>
    <submittedName>
        <fullName evidence="1">Uncharacterized protein</fullName>
    </submittedName>
</protein>
<dbReference type="EMBL" id="JAHRIQ010023417">
    <property type="protein sequence ID" value="MEQ2228026.1"/>
    <property type="molecule type" value="Genomic_DNA"/>
</dbReference>
<evidence type="ECO:0000313" key="1">
    <source>
        <dbReference type="EMBL" id="MEQ2228026.1"/>
    </source>
</evidence>
<name>A0ABV0T6I4_9TELE</name>
<evidence type="ECO:0000313" key="2">
    <source>
        <dbReference type="Proteomes" id="UP001482620"/>
    </source>
</evidence>
<accession>A0ABV0T6I4</accession>
<sequence>MRDTRPNNADKLNAAIKADWASLNLNTATGLSQCHAALMHYSCKSSPNRGLNAQTVQYMGIIYRRPTILWSYTTVTFSGKPNFGFLIVVSHNHQKTKKHFVTLSMSLCM</sequence>
<keyword evidence="2" id="KW-1185">Reference proteome</keyword>
<gene>
    <name evidence="1" type="ORF">ILYODFUR_004483</name>
</gene>
<organism evidence="1 2">
    <name type="scientific">Ilyodon furcidens</name>
    <name type="common">goldbreast splitfin</name>
    <dbReference type="NCBI Taxonomy" id="33524"/>
    <lineage>
        <taxon>Eukaryota</taxon>
        <taxon>Metazoa</taxon>
        <taxon>Chordata</taxon>
        <taxon>Craniata</taxon>
        <taxon>Vertebrata</taxon>
        <taxon>Euteleostomi</taxon>
        <taxon>Actinopterygii</taxon>
        <taxon>Neopterygii</taxon>
        <taxon>Teleostei</taxon>
        <taxon>Neoteleostei</taxon>
        <taxon>Acanthomorphata</taxon>
        <taxon>Ovalentaria</taxon>
        <taxon>Atherinomorphae</taxon>
        <taxon>Cyprinodontiformes</taxon>
        <taxon>Goodeidae</taxon>
        <taxon>Ilyodon</taxon>
    </lineage>
</organism>
<dbReference type="Proteomes" id="UP001482620">
    <property type="component" value="Unassembled WGS sequence"/>
</dbReference>